<dbReference type="EMBL" id="RHHQ01000008">
    <property type="protein sequence ID" value="RNB89967.1"/>
    <property type="molecule type" value="Genomic_DNA"/>
</dbReference>
<gene>
    <name evidence="1" type="ORF">EDM56_12510</name>
</gene>
<accession>A0A3M8DSM0</accession>
<comment type="caution">
    <text evidence="1">The sequence shown here is derived from an EMBL/GenBank/DDBJ whole genome shotgun (WGS) entry which is preliminary data.</text>
</comment>
<protein>
    <recommendedName>
        <fullName evidence="3">YmaF family protein</fullName>
    </recommendedName>
</protein>
<dbReference type="AlphaFoldDB" id="A0A3M8DSM0"/>
<reference evidence="1 2" key="1">
    <citation type="submission" date="2018-10" db="EMBL/GenBank/DDBJ databases">
        <title>Phylogenomics of Brevibacillus.</title>
        <authorList>
            <person name="Dunlap C."/>
        </authorList>
    </citation>
    <scope>NUCLEOTIDE SEQUENCE [LARGE SCALE GENOMIC DNA]</scope>
    <source>
        <strain evidence="1 2">JCM 15716</strain>
    </source>
</reference>
<evidence type="ECO:0008006" key="3">
    <source>
        <dbReference type="Google" id="ProtNLM"/>
    </source>
</evidence>
<name>A0A3M8DSM0_9BACL</name>
<keyword evidence="2" id="KW-1185">Reference proteome</keyword>
<proteinExistence type="predicted"/>
<dbReference type="Proteomes" id="UP000271031">
    <property type="component" value="Unassembled WGS sequence"/>
</dbReference>
<sequence>MKNNHNHSVRFVRFGHSPAHIHVYDTPTTVNQGHRHQVRGRTSTQQGAENQHVHYYEGATTFADGHVHNFSGWTGPPKYLPNGSHYHEFSGQTSFDDGHIHYYSGMTSEAFQ</sequence>
<evidence type="ECO:0000313" key="2">
    <source>
        <dbReference type="Proteomes" id="UP000271031"/>
    </source>
</evidence>
<dbReference type="OrthoDB" id="1682334at2"/>
<organism evidence="1 2">
    <name type="scientific">Brevibacillus fluminis</name>
    <dbReference type="NCBI Taxonomy" id="511487"/>
    <lineage>
        <taxon>Bacteria</taxon>
        <taxon>Bacillati</taxon>
        <taxon>Bacillota</taxon>
        <taxon>Bacilli</taxon>
        <taxon>Bacillales</taxon>
        <taxon>Paenibacillaceae</taxon>
        <taxon>Brevibacillus</taxon>
    </lineage>
</organism>
<evidence type="ECO:0000313" key="1">
    <source>
        <dbReference type="EMBL" id="RNB89967.1"/>
    </source>
</evidence>
<dbReference type="RefSeq" id="WP_122918220.1">
    <property type="nucleotide sequence ID" value="NZ_RHHQ01000008.1"/>
</dbReference>
<dbReference type="Pfam" id="PF12788">
    <property type="entry name" value="YmaF"/>
    <property type="match status" value="1"/>
</dbReference>
<dbReference type="InterPro" id="IPR024307">
    <property type="entry name" value="YmaF"/>
</dbReference>